<dbReference type="HAMAP" id="MF_00601">
    <property type="entry name" value="EutC"/>
    <property type="match status" value="1"/>
</dbReference>
<comment type="subunit">
    <text evidence="5">The basic unit is a heterodimer which dimerizes to form tetramers. The heterotetramers trimerize; 6 large subunits form a core ring with 6 small subunits projecting outwards.</text>
</comment>
<dbReference type="GO" id="GO:0008851">
    <property type="term" value="F:ethanolamine ammonia-lyase activity"/>
    <property type="evidence" value="ECO:0007669"/>
    <property type="project" value="UniProtKB-EC"/>
</dbReference>
<comment type="subcellular location">
    <subcellularLocation>
        <location evidence="5">Bacterial microcompartment</location>
    </subcellularLocation>
</comment>
<comment type="pathway">
    <text evidence="5">Amine and polyamine degradation; ethanolamine degradation.</text>
</comment>
<dbReference type="Pfam" id="PF05985">
    <property type="entry name" value="EutC"/>
    <property type="match status" value="1"/>
</dbReference>
<evidence type="ECO:0000256" key="5">
    <source>
        <dbReference type="HAMAP-Rule" id="MF_00601"/>
    </source>
</evidence>
<evidence type="ECO:0000256" key="4">
    <source>
        <dbReference type="ARBA" id="ARBA00024446"/>
    </source>
</evidence>
<feature type="binding site" evidence="5">
    <location>
        <position position="213"/>
    </location>
    <ligand>
        <name>adenosylcob(III)alamin</name>
        <dbReference type="ChEBI" id="CHEBI:18408"/>
    </ligand>
</feature>
<evidence type="ECO:0000313" key="8">
    <source>
        <dbReference type="Proteomes" id="UP001164020"/>
    </source>
</evidence>
<organism evidence="7 8">
    <name type="scientific">Jiella pelagia</name>
    <dbReference type="NCBI Taxonomy" id="2986949"/>
    <lineage>
        <taxon>Bacteria</taxon>
        <taxon>Pseudomonadati</taxon>
        <taxon>Pseudomonadota</taxon>
        <taxon>Alphaproteobacteria</taxon>
        <taxon>Hyphomicrobiales</taxon>
        <taxon>Aurantimonadaceae</taxon>
        <taxon>Jiella</taxon>
    </lineage>
</organism>
<feature type="region of interest" description="Disordered" evidence="6">
    <location>
        <begin position="285"/>
        <end position="315"/>
    </location>
</feature>
<keyword evidence="1 5" id="KW-0846">Cobalamin</keyword>
<dbReference type="PANTHER" id="PTHR39330:SF1">
    <property type="entry name" value="ETHANOLAMINE AMMONIA-LYASE SMALL SUBUNIT"/>
    <property type="match status" value="1"/>
</dbReference>
<dbReference type="RefSeq" id="WP_268883127.1">
    <property type="nucleotide sequence ID" value="NZ_CP114029.1"/>
</dbReference>
<feature type="binding site" evidence="5">
    <location>
        <position position="184"/>
    </location>
    <ligand>
        <name>adenosylcob(III)alamin</name>
        <dbReference type="ChEBI" id="CHEBI:18408"/>
    </ligand>
</feature>
<gene>
    <name evidence="5 7" type="primary">eutC</name>
    <name evidence="7" type="ORF">OH818_11680</name>
</gene>
<sequence length="324" mass="34461">MKDASNPPVTTEGADHPLKRLREFTEARIGLGRYGAGLPTAASLDFAEAHARARDAVHSSFEAQVIAVTLEEAGYETIAVESRAQDRATYLRRPDLGRKLSDRSRERAAAIPGGPFDLVVVVADGLSATAVNAHGAAVATGLLAALPGDWNVAPVVVATGARVALSDPIGEALDAKIALILIGERPGLSAANSLGAYLTFGPRTGRSDADRNCVSNIRPGGLRPEIAGKKLAGLIVRAAEARTVRHAAEGRCRRPDRRRRLWPAADRLRPFQSLQTVWRRRFSESLPGTGAARPAGDDLPGGLFPQPRGKSARPPFEAVLRQHI</sequence>
<evidence type="ECO:0000256" key="2">
    <source>
        <dbReference type="ARBA" id="ARBA00023239"/>
    </source>
</evidence>
<name>A0ABY7C461_9HYPH</name>
<comment type="function">
    <text evidence="5">Catalyzes the deamination of various vicinal amino-alcohols to oxo compounds. Allows this organism to utilize ethanolamine as the sole source of nitrogen and carbon in the presence of external vitamin B12.</text>
</comment>
<evidence type="ECO:0000256" key="3">
    <source>
        <dbReference type="ARBA" id="ARBA00023285"/>
    </source>
</evidence>
<dbReference type="Proteomes" id="UP001164020">
    <property type="component" value="Chromosome"/>
</dbReference>
<comment type="catalytic activity">
    <reaction evidence="5">
        <text>ethanolamine = acetaldehyde + NH4(+)</text>
        <dbReference type="Rhea" id="RHEA:15313"/>
        <dbReference type="ChEBI" id="CHEBI:15343"/>
        <dbReference type="ChEBI" id="CHEBI:28938"/>
        <dbReference type="ChEBI" id="CHEBI:57603"/>
        <dbReference type="EC" id="4.3.1.7"/>
    </reaction>
</comment>
<protein>
    <recommendedName>
        <fullName evidence="5">Ethanolamine ammonia-lyase small subunit</fullName>
        <shortName evidence="5">EAL small subunit</shortName>
        <ecNumber evidence="5">4.3.1.7</ecNumber>
    </recommendedName>
</protein>
<evidence type="ECO:0000256" key="1">
    <source>
        <dbReference type="ARBA" id="ARBA00022628"/>
    </source>
</evidence>
<dbReference type="EMBL" id="CP114029">
    <property type="protein sequence ID" value="WAP70617.1"/>
    <property type="molecule type" value="Genomic_DNA"/>
</dbReference>
<dbReference type="InterPro" id="IPR009246">
    <property type="entry name" value="EutC"/>
</dbReference>
<keyword evidence="3 5" id="KW-0170">Cobalt</keyword>
<reference evidence="7" key="1">
    <citation type="submission" date="2022-12" db="EMBL/GenBank/DDBJ databases">
        <title>Jiella pelagia sp. nov., isolated from phosphonate enriched culture of Northwest Pacific surface seawater.</title>
        <authorList>
            <person name="Shin D.Y."/>
            <person name="Hwang C.Y."/>
        </authorList>
    </citation>
    <scope>NUCLEOTIDE SEQUENCE</scope>
    <source>
        <strain evidence="7">HL-NP1</strain>
    </source>
</reference>
<proteinExistence type="inferred from homology"/>
<dbReference type="InterPro" id="IPR042251">
    <property type="entry name" value="EutC_C"/>
</dbReference>
<evidence type="ECO:0000313" key="7">
    <source>
        <dbReference type="EMBL" id="WAP70617.1"/>
    </source>
</evidence>
<accession>A0ABY7C461</accession>
<comment type="similarity">
    <text evidence="5">Belongs to the EutC family.</text>
</comment>
<keyword evidence="8" id="KW-1185">Reference proteome</keyword>
<keyword evidence="2 5" id="KW-0456">Lyase</keyword>
<comment type="cofactor">
    <cofactor evidence="5">
        <name>adenosylcob(III)alamin</name>
        <dbReference type="ChEBI" id="CHEBI:18408"/>
    </cofactor>
    <text evidence="5">Binds between the large and small subunits.</text>
</comment>
<keyword evidence="4 5" id="KW-1283">Bacterial microcompartment</keyword>
<dbReference type="Gene3D" id="3.40.50.11240">
    <property type="entry name" value="Ethanolamine ammonia-lyase light chain (EutC)"/>
    <property type="match status" value="1"/>
</dbReference>
<dbReference type="PANTHER" id="PTHR39330">
    <property type="entry name" value="ETHANOLAMINE AMMONIA-LYASE LIGHT CHAIN"/>
    <property type="match status" value="1"/>
</dbReference>
<evidence type="ECO:0000256" key="6">
    <source>
        <dbReference type="SAM" id="MobiDB-lite"/>
    </source>
</evidence>
<dbReference type="NCBIfam" id="NF003971">
    <property type="entry name" value="PRK05465.1"/>
    <property type="match status" value="1"/>
</dbReference>
<feature type="binding site" evidence="5">
    <location>
        <position position="163"/>
    </location>
    <ligand>
        <name>adenosylcob(III)alamin</name>
        <dbReference type="ChEBI" id="CHEBI:18408"/>
    </ligand>
</feature>
<dbReference type="EC" id="4.3.1.7" evidence="5"/>